<evidence type="ECO:0000313" key="2">
    <source>
        <dbReference type="EMBL" id="SIR90009.1"/>
    </source>
</evidence>
<reference evidence="2 3" key="1">
    <citation type="submission" date="2017-01" db="EMBL/GenBank/DDBJ databases">
        <authorList>
            <person name="Mah S.A."/>
            <person name="Swanson W.J."/>
            <person name="Moy G.W."/>
            <person name="Vacquier V.D."/>
        </authorList>
    </citation>
    <scope>NUCLEOTIDE SEQUENCE [LARGE SCALE GENOMIC DNA]</scope>
    <source>
        <strain evidence="2 3">CPCC 203464</strain>
    </source>
</reference>
<dbReference type="AlphaFoldDB" id="A0A1N7EPP7"/>
<dbReference type="EMBL" id="FTNT01000003">
    <property type="protein sequence ID" value="SIR90009.1"/>
    <property type="molecule type" value="Genomic_DNA"/>
</dbReference>
<proteinExistence type="predicted"/>
<dbReference type="OrthoDB" id="3283619at2"/>
<accession>A0A1N7EPP7</accession>
<gene>
    <name evidence="2" type="ORF">SAMN05445060_1535</name>
</gene>
<dbReference type="InterPro" id="IPR041307">
    <property type="entry name" value="WcbI"/>
</dbReference>
<evidence type="ECO:0000259" key="1">
    <source>
        <dbReference type="Pfam" id="PF18588"/>
    </source>
</evidence>
<protein>
    <recommendedName>
        <fullName evidence="1">Polysaccharide biosynthesis enzyme WcbI domain-containing protein</fullName>
    </recommendedName>
</protein>
<name>A0A1N7EPP7_9NOCA</name>
<keyword evidence="3" id="KW-1185">Reference proteome</keyword>
<dbReference type="STRING" id="1344003.SAMN05445060_1535"/>
<dbReference type="Pfam" id="PF18588">
    <property type="entry name" value="WcbI"/>
    <property type="match status" value="1"/>
</dbReference>
<dbReference type="RefSeq" id="WP_076478042.1">
    <property type="nucleotide sequence ID" value="NZ_FTNT01000003.1"/>
</dbReference>
<dbReference type="Proteomes" id="UP000186218">
    <property type="component" value="Unassembled WGS sequence"/>
</dbReference>
<sequence>MTDIDPRTRHFGSFYRLDQPRRDERPLWVIWGNCQAEALRVLLASAPDVGIRTVRVPPVHELEAGDIPFVRELLADTQVLLSQPVRDGYRELPIGTADAIAMMPVTSRVVRWPVVRYAGLHPFQIIVRDPADMSSNPPVVPYHDLRTVLCARDAVRDRRIYDSTVDAHTIREVAQWSVEQLHARERRDTDIAVSDVLSALGASAAHTINHPGNAVLMILAQRMFAALDVPARPVEPDRDLLGSVRAPLDGRVVDALNLDARESSTWTVDGAVIPDDEVFARQIGWYADHPGFFAATERRYAELLEIIGIR</sequence>
<feature type="domain" description="Polysaccharide biosynthesis enzyme WcbI" evidence="1">
    <location>
        <begin position="27"/>
        <end position="231"/>
    </location>
</feature>
<evidence type="ECO:0000313" key="3">
    <source>
        <dbReference type="Proteomes" id="UP000186218"/>
    </source>
</evidence>
<organism evidence="2 3">
    <name type="scientific">Williamsia sterculiae</name>
    <dbReference type="NCBI Taxonomy" id="1344003"/>
    <lineage>
        <taxon>Bacteria</taxon>
        <taxon>Bacillati</taxon>
        <taxon>Actinomycetota</taxon>
        <taxon>Actinomycetes</taxon>
        <taxon>Mycobacteriales</taxon>
        <taxon>Nocardiaceae</taxon>
        <taxon>Williamsia</taxon>
    </lineage>
</organism>
<dbReference type="Gene3D" id="3.40.50.12080">
    <property type="match status" value="2"/>
</dbReference>